<accession>A2C1Q7</accession>
<sequence length="626" mass="70323">MLASAANKILSLSSKKRLSILIFIDIVIIIFSSKLGLYLTSRDYFNDSYFSIFITLITIFIGITCYIISGQYIGITRYLSSRDLNHLIIRNFIITVLTRITLIFFQVELPSLGYFILLWILLSTSSVYIRFFMRDFILKIKISKNKNRKKVIIYGAGEAGAQLASSLIQDGRYCVEGFIDDDSSLWRRNIKGIPIYPPNRIYENKAHIDQVLLAIPSLRKKKRLEILHTLYKKGVSVLQIPSIDEIKSEKNLITSLKPVKVEDILGREPINPDNNLLNIAVKGQTVCITGAGGSIGSELSKQIYNLNPYKMILIDHSESHLYNINKQITSYPDNGIEVKAILGSTTDLPFINKVFTDNNVDIIFHAAAYKHVPLVESNPLKGLFNNVFSTEIVCKAALEAGANNLVLISTDKAVRPTNVMGASKRLSELVVQAIAEKSKENSIAKKTCFSMVRFGNVLGSSGSVLPLFQEQIDNGGPITLTHPRIIRYFMTISEASQLVIQSKVLAEGGDVFHLDMGKPVSIKSLAEQLILLNGLSIKDNKNLEGDIEIKFTGLRPGEKLYEELIIDAESKKTIHPLIYRADERFIPLDIIMPTLEILRRYLDNEDKINSLLILKELVPEWQTNLI</sequence>
<protein>
    <submittedName>
        <fullName evidence="4">Nucleotide-diphosphate-sugar epimerase, membrane associated</fullName>
    </submittedName>
</protein>
<dbReference type="PANTHER" id="PTHR43318:SF1">
    <property type="entry name" value="POLYSACCHARIDE BIOSYNTHESIS PROTEIN EPSC-RELATED"/>
    <property type="match status" value="1"/>
</dbReference>
<feature type="domain" description="Polysaccharide biosynthesis protein CapD-like" evidence="3">
    <location>
        <begin position="286"/>
        <end position="581"/>
    </location>
</feature>
<feature type="transmembrane region" description="Helical" evidence="2">
    <location>
        <begin position="151"/>
        <end position="168"/>
    </location>
</feature>
<dbReference type="Pfam" id="PF13727">
    <property type="entry name" value="CoA_binding_3"/>
    <property type="match status" value="1"/>
</dbReference>
<dbReference type="RefSeq" id="WP_011823562.1">
    <property type="nucleotide sequence ID" value="NC_008819.1"/>
</dbReference>
<dbReference type="eggNOG" id="COG1086">
    <property type="taxonomic scope" value="Bacteria"/>
</dbReference>
<dbReference type="InterPro" id="IPR036291">
    <property type="entry name" value="NAD(P)-bd_dom_sf"/>
</dbReference>
<dbReference type="AlphaFoldDB" id="A2C1Q7"/>
<gene>
    <name evidence="4" type="ordered locus">NATL1_08591</name>
</gene>
<dbReference type="CDD" id="cd05237">
    <property type="entry name" value="UDP_invert_4-6DH_SDR_e"/>
    <property type="match status" value="1"/>
</dbReference>
<dbReference type="SUPFAM" id="SSF51735">
    <property type="entry name" value="NAD(P)-binding Rossmann-fold domains"/>
    <property type="match status" value="1"/>
</dbReference>
<evidence type="ECO:0000259" key="3">
    <source>
        <dbReference type="Pfam" id="PF02719"/>
    </source>
</evidence>
<feature type="transmembrane region" description="Helical" evidence="2">
    <location>
        <begin position="87"/>
        <end position="105"/>
    </location>
</feature>
<dbReference type="HOGENOM" id="CLU_013560_6_0_3"/>
<reference evidence="5" key="1">
    <citation type="journal article" date="2007" name="PLoS Genet.">
        <title>Patterns and implications of gene gain and loss in the evolution of Prochlorococcus.</title>
        <authorList>
            <person name="Kettler G.C."/>
            <person name="Martiny A.C."/>
            <person name="Huang K."/>
            <person name="Zucker J."/>
            <person name="Coleman M.L."/>
            <person name="Rodrigue S."/>
            <person name="Chen F."/>
            <person name="Lapidus A."/>
            <person name="Ferriera S."/>
            <person name="Johnson J."/>
            <person name="Steglich C."/>
            <person name="Church G.M."/>
            <person name="Richardson P."/>
            <person name="Chisholm S.W."/>
        </authorList>
    </citation>
    <scope>NUCLEOTIDE SEQUENCE [LARGE SCALE GENOMIC DNA]</scope>
    <source>
        <strain evidence="5">NATL1A</strain>
    </source>
</reference>
<dbReference type="InterPro" id="IPR003869">
    <property type="entry name" value="Polysac_CapD-like"/>
</dbReference>
<dbReference type="PANTHER" id="PTHR43318">
    <property type="entry name" value="UDP-N-ACETYLGLUCOSAMINE 4,6-DEHYDRATASE"/>
    <property type="match status" value="1"/>
</dbReference>
<dbReference type="EMBL" id="CP000553">
    <property type="protein sequence ID" value="ABM75417.1"/>
    <property type="molecule type" value="Genomic_DNA"/>
</dbReference>
<evidence type="ECO:0000256" key="2">
    <source>
        <dbReference type="SAM" id="Phobius"/>
    </source>
</evidence>
<name>A2C1Q7_PROM1</name>
<dbReference type="KEGG" id="pme:NATL1_08591"/>
<dbReference type="Proteomes" id="UP000002592">
    <property type="component" value="Chromosome"/>
</dbReference>
<evidence type="ECO:0000256" key="1">
    <source>
        <dbReference type="ARBA" id="ARBA00007430"/>
    </source>
</evidence>
<keyword evidence="2" id="KW-1133">Transmembrane helix</keyword>
<comment type="similarity">
    <text evidence="1">Belongs to the polysaccharide synthase family.</text>
</comment>
<keyword evidence="2" id="KW-0812">Transmembrane</keyword>
<proteinExistence type="inferred from homology"/>
<dbReference type="SUPFAM" id="SSF53335">
    <property type="entry name" value="S-adenosyl-L-methionine-dependent methyltransferases"/>
    <property type="match status" value="1"/>
</dbReference>
<feature type="transmembrane region" description="Helical" evidence="2">
    <location>
        <begin position="111"/>
        <end position="131"/>
    </location>
</feature>
<feature type="transmembrane region" description="Helical" evidence="2">
    <location>
        <begin position="20"/>
        <end position="40"/>
    </location>
</feature>
<feature type="transmembrane region" description="Helical" evidence="2">
    <location>
        <begin position="52"/>
        <end position="75"/>
    </location>
</feature>
<keyword evidence="2" id="KW-0472">Membrane</keyword>
<dbReference type="InterPro" id="IPR029063">
    <property type="entry name" value="SAM-dependent_MTases_sf"/>
</dbReference>
<dbReference type="Pfam" id="PF02719">
    <property type="entry name" value="Polysacc_synt_2"/>
    <property type="match status" value="1"/>
</dbReference>
<evidence type="ECO:0000313" key="5">
    <source>
        <dbReference type="Proteomes" id="UP000002592"/>
    </source>
</evidence>
<evidence type="ECO:0000313" key="4">
    <source>
        <dbReference type="EMBL" id="ABM75417.1"/>
    </source>
</evidence>
<dbReference type="Gene3D" id="3.40.50.720">
    <property type="entry name" value="NAD(P)-binding Rossmann-like Domain"/>
    <property type="match status" value="2"/>
</dbReference>
<organism evidence="4 5">
    <name type="scientific">Prochlorococcus marinus (strain NATL1A)</name>
    <dbReference type="NCBI Taxonomy" id="167555"/>
    <lineage>
        <taxon>Bacteria</taxon>
        <taxon>Bacillati</taxon>
        <taxon>Cyanobacteriota</taxon>
        <taxon>Cyanophyceae</taxon>
        <taxon>Synechococcales</taxon>
        <taxon>Prochlorococcaceae</taxon>
        <taxon>Prochlorococcus</taxon>
    </lineage>
</organism>
<dbReference type="InterPro" id="IPR051203">
    <property type="entry name" value="Polysaccharide_Synthase-Rel"/>
</dbReference>